<accession>A0A1I4X8N1</accession>
<proteinExistence type="predicted"/>
<gene>
    <name evidence="1" type="ORF">SAMN05421863_11404</name>
</gene>
<reference evidence="2" key="1">
    <citation type="submission" date="2016-10" db="EMBL/GenBank/DDBJ databases">
        <authorList>
            <person name="Varghese N."/>
            <person name="Submissions S."/>
        </authorList>
    </citation>
    <scope>NUCLEOTIDE SEQUENCE [LARGE SCALE GENOMIC DNA]</scope>
    <source>
        <strain evidence="2">Nm44</strain>
    </source>
</reference>
<protein>
    <submittedName>
        <fullName evidence="1">Uncharacterized protein</fullName>
    </submittedName>
</protein>
<evidence type="ECO:0000313" key="2">
    <source>
        <dbReference type="Proteomes" id="UP000183287"/>
    </source>
</evidence>
<evidence type="ECO:0000313" key="1">
    <source>
        <dbReference type="EMBL" id="SFN21796.1"/>
    </source>
</evidence>
<dbReference type="Proteomes" id="UP000183287">
    <property type="component" value="Unassembled WGS sequence"/>
</dbReference>
<dbReference type="EMBL" id="FOUB01000140">
    <property type="protein sequence ID" value="SFN21796.1"/>
    <property type="molecule type" value="Genomic_DNA"/>
</dbReference>
<name>A0A1I4X8N1_9PROT</name>
<organism evidence="1 2">
    <name type="scientific">Nitrosomonas communis</name>
    <dbReference type="NCBI Taxonomy" id="44574"/>
    <lineage>
        <taxon>Bacteria</taxon>
        <taxon>Pseudomonadati</taxon>
        <taxon>Pseudomonadota</taxon>
        <taxon>Betaproteobacteria</taxon>
        <taxon>Nitrosomonadales</taxon>
        <taxon>Nitrosomonadaceae</taxon>
        <taxon>Nitrosomonas</taxon>
    </lineage>
</organism>
<sequence length="69" mass="7869">MTKYLSGCLNIANKINRAIDIQALPSGMNANFTVLVAFEPSVTGYRVSGIHEINRVFRRFIYLERFIAF</sequence>
<dbReference type="AlphaFoldDB" id="A0A1I4X8N1"/>
<keyword evidence="2" id="KW-1185">Reference proteome</keyword>